<dbReference type="Proteomes" id="UP001176941">
    <property type="component" value="Chromosome 4"/>
</dbReference>
<reference evidence="1" key="1">
    <citation type="submission" date="2023-04" db="EMBL/GenBank/DDBJ databases">
        <authorList>
            <consortium name="ELIXIR-Norway"/>
        </authorList>
    </citation>
    <scope>NUCLEOTIDE SEQUENCE [LARGE SCALE GENOMIC DNA]</scope>
</reference>
<gene>
    <name evidence="1" type="ORF">MRATA1EN1_LOCUS23168</name>
</gene>
<evidence type="ECO:0000313" key="2">
    <source>
        <dbReference type="Proteomes" id="UP001176941"/>
    </source>
</evidence>
<organism evidence="1 2">
    <name type="scientific">Rangifer tarandus platyrhynchus</name>
    <name type="common">Svalbard reindeer</name>
    <dbReference type="NCBI Taxonomy" id="3082113"/>
    <lineage>
        <taxon>Eukaryota</taxon>
        <taxon>Metazoa</taxon>
        <taxon>Chordata</taxon>
        <taxon>Craniata</taxon>
        <taxon>Vertebrata</taxon>
        <taxon>Euteleostomi</taxon>
        <taxon>Mammalia</taxon>
        <taxon>Eutheria</taxon>
        <taxon>Laurasiatheria</taxon>
        <taxon>Artiodactyla</taxon>
        <taxon>Ruminantia</taxon>
        <taxon>Pecora</taxon>
        <taxon>Cervidae</taxon>
        <taxon>Odocoileinae</taxon>
        <taxon>Rangifer</taxon>
    </lineage>
</organism>
<dbReference type="EMBL" id="OX459940">
    <property type="protein sequence ID" value="CAI9174206.1"/>
    <property type="molecule type" value="Genomic_DNA"/>
</dbReference>
<protein>
    <submittedName>
        <fullName evidence="1">Uncharacterized protein</fullName>
    </submittedName>
</protein>
<name>A0ABN8ZMQ9_RANTA</name>
<proteinExistence type="predicted"/>
<evidence type="ECO:0000313" key="1">
    <source>
        <dbReference type="EMBL" id="CAI9174206.1"/>
    </source>
</evidence>
<keyword evidence="2" id="KW-1185">Reference proteome</keyword>
<sequence>MVRLAVTSPGAAVWRWSYVEANREAIAGSRRHEQGIGPGWRQKRCRERLDWRAAHYNTIRKPHDGKGWVEVLSSASHLARGGPWPVLMNTSVERRHVLLSHQFPGAEPGPCLSAYCSLIWKAFLSSRHSHPRSKETF</sequence>
<accession>A0ABN8ZMQ9</accession>